<name>A0A5S4V7I3_9MICO</name>
<feature type="transmembrane region" description="Helical" evidence="1">
    <location>
        <begin position="54"/>
        <end position="77"/>
    </location>
</feature>
<comment type="caution">
    <text evidence="2">The sequence shown here is derived from an EMBL/GenBank/DDBJ whole genome shotgun (WGS) entry which is preliminary data.</text>
</comment>
<organism evidence="2 3">
    <name type="scientific">Agromyces mariniharenae</name>
    <dbReference type="NCBI Taxonomy" id="2604423"/>
    <lineage>
        <taxon>Bacteria</taxon>
        <taxon>Bacillati</taxon>
        <taxon>Actinomycetota</taxon>
        <taxon>Actinomycetes</taxon>
        <taxon>Micrococcales</taxon>
        <taxon>Microbacteriaceae</taxon>
        <taxon>Agromyces</taxon>
    </lineage>
</organism>
<gene>
    <name evidence="2" type="ORF">FYC51_10440</name>
</gene>
<keyword evidence="3" id="KW-1185">Reference proteome</keyword>
<proteinExistence type="predicted"/>
<keyword evidence="1" id="KW-1133">Transmembrane helix</keyword>
<evidence type="ECO:0000256" key="1">
    <source>
        <dbReference type="SAM" id="Phobius"/>
    </source>
</evidence>
<dbReference type="AlphaFoldDB" id="A0A5S4V7I3"/>
<dbReference type="Proteomes" id="UP000325243">
    <property type="component" value="Unassembled WGS sequence"/>
</dbReference>
<protein>
    <submittedName>
        <fullName evidence="2">Uncharacterized protein</fullName>
    </submittedName>
</protein>
<keyword evidence="1" id="KW-0812">Transmembrane</keyword>
<dbReference type="EMBL" id="VSSB01000001">
    <property type="protein sequence ID" value="TYL54009.1"/>
    <property type="molecule type" value="Genomic_DNA"/>
</dbReference>
<accession>A0A5S4V7I3</accession>
<evidence type="ECO:0000313" key="3">
    <source>
        <dbReference type="Proteomes" id="UP000325243"/>
    </source>
</evidence>
<dbReference type="RefSeq" id="WP_148733473.1">
    <property type="nucleotide sequence ID" value="NZ_VSSB01000001.1"/>
</dbReference>
<evidence type="ECO:0000313" key="2">
    <source>
        <dbReference type="EMBL" id="TYL54009.1"/>
    </source>
</evidence>
<keyword evidence="1" id="KW-0472">Membrane</keyword>
<reference evidence="2 3" key="1">
    <citation type="submission" date="2019-08" db="EMBL/GenBank/DDBJ databases">
        <authorList>
            <person name="Hu J."/>
        </authorList>
    </citation>
    <scope>NUCLEOTIDE SEQUENCE [LARGE SCALE GENOMIC DNA]</scope>
    <source>
        <strain evidence="2 3">NEAU-184</strain>
    </source>
</reference>
<sequence>MTNPKPSSAPVPVDDTTRAAILNAEVARYANQGWTVSSVSSGQGVLQRKKRIGWFWNLLLVLITAGLWLIVIIIRVVNRKIETKIIRVDAYGRVSVT</sequence>